<proteinExistence type="predicted"/>
<dbReference type="EMBL" id="JAQJAN010000008">
    <property type="protein sequence ID" value="KAJ5724817.1"/>
    <property type="molecule type" value="Genomic_DNA"/>
</dbReference>
<evidence type="ECO:0000313" key="3">
    <source>
        <dbReference type="EMBL" id="KAJ5724817.1"/>
    </source>
</evidence>
<feature type="transmembrane region" description="Helical" evidence="2">
    <location>
        <begin position="203"/>
        <end position="224"/>
    </location>
</feature>
<feature type="region of interest" description="Disordered" evidence="1">
    <location>
        <begin position="180"/>
        <end position="199"/>
    </location>
</feature>
<reference evidence="3" key="2">
    <citation type="submission" date="2023-01" db="EMBL/GenBank/DDBJ databases">
        <authorList>
            <person name="Petersen C."/>
        </authorList>
    </citation>
    <scope>NUCLEOTIDE SEQUENCE</scope>
    <source>
        <strain evidence="3">IBT 17514</strain>
    </source>
</reference>
<reference evidence="3" key="1">
    <citation type="journal article" date="2023" name="IMA Fungus">
        <title>Comparative genomic study of the Penicillium genus elucidates a diverse pangenome and 15 lateral gene transfer events.</title>
        <authorList>
            <person name="Petersen C."/>
            <person name="Sorensen T."/>
            <person name="Nielsen M.R."/>
            <person name="Sondergaard T.E."/>
            <person name="Sorensen J.L."/>
            <person name="Fitzpatrick D.A."/>
            <person name="Frisvad J.C."/>
            <person name="Nielsen K.L."/>
        </authorList>
    </citation>
    <scope>NUCLEOTIDE SEQUENCE</scope>
    <source>
        <strain evidence="3">IBT 17514</strain>
    </source>
</reference>
<keyword evidence="2" id="KW-0812">Transmembrane</keyword>
<comment type="caution">
    <text evidence="3">The sequence shown here is derived from an EMBL/GenBank/DDBJ whole genome shotgun (WGS) entry which is preliminary data.</text>
</comment>
<feature type="compositionally biased region" description="Polar residues" evidence="1">
    <location>
        <begin position="189"/>
        <end position="198"/>
    </location>
</feature>
<gene>
    <name evidence="3" type="ORF">N7493_006545</name>
</gene>
<dbReference type="Proteomes" id="UP001215712">
    <property type="component" value="Unassembled WGS sequence"/>
</dbReference>
<protein>
    <submittedName>
        <fullName evidence="3">Uncharacterized protein</fullName>
    </submittedName>
</protein>
<organism evidence="3 4">
    <name type="scientific">Penicillium malachiteum</name>
    <dbReference type="NCBI Taxonomy" id="1324776"/>
    <lineage>
        <taxon>Eukaryota</taxon>
        <taxon>Fungi</taxon>
        <taxon>Dikarya</taxon>
        <taxon>Ascomycota</taxon>
        <taxon>Pezizomycotina</taxon>
        <taxon>Eurotiomycetes</taxon>
        <taxon>Eurotiomycetidae</taxon>
        <taxon>Eurotiales</taxon>
        <taxon>Aspergillaceae</taxon>
        <taxon>Penicillium</taxon>
    </lineage>
</organism>
<keyword evidence="2" id="KW-1133">Transmembrane helix</keyword>
<name>A0AAD6MVM3_9EURO</name>
<keyword evidence="2" id="KW-0472">Membrane</keyword>
<evidence type="ECO:0000256" key="2">
    <source>
        <dbReference type="SAM" id="Phobius"/>
    </source>
</evidence>
<dbReference type="AlphaFoldDB" id="A0AAD6MVM3"/>
<sequence length="298" mass="31408">MTTTAVNPLTTTFVPPTECTTDTYDISWSQSSGYTWWWESLGGQDWSTCFPSQYEPISYFSPGICPEGYTAAGESQVTSGSEVETRATCCPSYYNAQTGDDWPWYTTNPCTSSNANASSVYSYTVTVSGTSTVTETGTFGVNAKGVSIRWKSADFASSTSTLTSTSDLITSTTTSQTAAATTTAASDSNNQKSSSGLSTDAKAGIGVGVAAGAILLIALAFWLYRRRQTSGYIPTGRSEHPGELGATQDPGELAASYPQTTQTKPPIELHAMYPPEIGSSGGGTPQQAMSPVELDTTR</sequence>
<feature type="region of interest" description="Disordered" evidence="1">
    <location>
        <begin position="234"/>
        <end position="298"/>
    </location>
</feature>
<evidence type="ECO:0000313" key="4">
    <source>
        <dbReference type="Proteomes" id="UP001215712"/>
    </source>
</evidence>
<accession>A0AAD6MVM3</accession>
<evidence type="ECO:0000256" key="1">
    <source>
        <dbReference type="SAM" id="MobiDB-lite"/>
    </source>
</evidence>
<keyword evidence="4" id="KW-1185">Reference proteome</keyword>